<keyword evidence="5" id="KW-0597">Phosphoprotein</keyword>
<evidence type="ECO:0000256" key="2">
    <source>
        <dbReference type="ARBA" id="ARBA00004651"/>
    </source>
</evidence>
<evidence type="ECO:0000256" key="4">
    <source>
        <dbReference type="ARBA" id="ARBA00022475"/>
    </source>
</evidence>
<dbReference type="FunFam" id="3.30.565.10:FF:000006">
    <property type="entry name" value="Sensor histidine kinase WalK"/>
    <property type="match status" value="1"/>
</dbReference>
<comment type="caution">
    <text evidence="20">The sequence shown here is derived from an EMBL/GenBank/DDBJ whole genome shotgun (WGS) entry which is preliminary data.</text>
</comment>
<dbReference type="GO" id="GO:0005886">
    <property type="term" value="C:plasma membrane"/>
    <property type="evidence" value="ECO:0007669"/>
    <property type="project" value="UniProtKB-SubCell"/>
</dbReference>
<keyword evidence="8" id="KW-0547">Nucleotide-binding</keyword>
<dbReference type="InterPro" id="IPR004358">
    <property type="entry name" value="Sig_transdc_His_kin-like_C"/>
</dbReference>
<dbReference type="Gene3D" id="3.30.565.10">
    <property type="entry name" value="Histidine kinase-like ATPase, C-terminal domain"/>
    <property type="match status" value="1"/>
</dbReference>
<dbReference type="CDD" id="cd00082">
    <property type="entry name" value="HisKA"/>
    <property type="match status" value="1"/>
</dbReference>
<dbReference type="SUPFAM" id="SSF47384">
    <property type="entry name" value="Homodimeric domain of signal transducing histidine kinase"/>
    <property type="match status" value="1"/>
</dbReference>
<dbReference type="Pfam" id="PF00672">
    <property type="entry name" value="HAMP"/>
    <property type="match status" value="1"/>
</dbReference>
<evidence type="ECO:0000256" key="10">
    <source>
        <dbReference type="ARBA" id="ARBA00022840"/>
    </source>
</evidence>
<feature type="transmembrane region" description="Helical" evidence="17">
    <location>
        <begin position="128"/>
        <end position="147"/>
    </location>
</feature>
<keyword evidence="6" id="KW-0808">Transferase</keyword>
<dbReference type="InterPro" id="IPR005467">
    <property type="entry name" value="His_kinase_dom"/>
</dbReference>
<keyword evidence="9 20" id="KW-0418">Kinase</keyword>
<evidence type="ECO:0000256" key="14">
    <source>
        <dbReference type="ARBA" id="ARBA00023136"/>
    </source>
</evidence>
<keyword evidence="14 17" id="KW-0472">Membrane</keyword>
<dbReference type="Gene3D" id="6.10.340.10">
    <property type="match status" value="1"/>
</dbReference>
<dbReference type="SUPFAM" id="SSF158472">
    <property type="entry name" value="HAMP domain-like"/>
    <property type="match status" value="1"/>
</dbReference>
<dbReference type="EC" id="2.7.13.3" evidence="3"/>
<evidence type="ECO:0000256" key="17">
    <source>
        <dbReference type="SAM" id="Phobius"/>
    </source>
</evidence>
<keyword evidence="21" id="KW-1185">Reference proteome</keyword>
<dbReference type="CDD" id="cd00075">
    <property type="entry name" value="HATPase"/>
    <property type="match status" value="1"/>
</dbReference>
<dbReference type="CDD" id="cd06225">
    <property type="entry name" value="HAMP"/>
    <property type="match status" value="1"/>
</dbReference>
<dbReference type="InterPro" id="IPR036097">
    <property type="entry name" value="HisK_dim/P_sf"/>
</dbReference>
<feature type="transmembrane region" description="Helical" evidence="17">
    <location>
        <begin position="6"/>
        <end position="32"/>
    </location>
</feature>
<comment type="function">
    <text evidence="15">Member of the two-component regulatory system HssS/HssR involved in intracellular heme homeostasis and tempering of staphylococcal virulence. HssS functions as a heme sensor histidine kinase which is autophosphorylated at a histidine residue and transfers its phosphate group to an aspartate residue of HssR. HssR/HssS activates the expression of hrtAB, an efflux pump, in response to extracellular heme, hemin, hemoglobin or blood.</text>
</comment>
<evidence type="ECO:0000256" key="6">
    <source>
        <dbReference type="ARBA" id="ARBA00022679"/>
    </source>
</evidence>
<dbReference type="InterPro" id="IPR003594">
    <property type="entry name" value="HATPase_dom"/>
</dbReference>
<dbReference type="SUPFAM" id="SSF55874">
    <property type="entry name" value="ATPase domain of HSP90 chaperone/DNA topoisomerase II/histidine kinase"/>
    <property type="match status" value="1"/>
</dbReference>
<gene>
    <name evidence="20" type="ORF">EYB31_32700</name>
</gene>
<dbReference type="GO" id="GO:0000155">
    <property type="term" value="F:phosphorelay sensor kinase activity"/>
    <property type="evidence" value="ECO:0007669"/>
    <property type="project" value="InterPro"/>
</dbReference>
<evidence type="ECO:0000256" key="7">
    <source>
        <dbReference type="ARBA" id="ARBA00022692"/>
    </source>
</evidence>
<proteinExistence type="predicted"/>
<reference evidence="20 21" key="1">
    <citation type="submission" date="2019-02" db="EMBL/GenBank/DDBJ databases">
        <title>Paenibacillus sp. nov., isolated from surface-sterilized tissue of Thalictrum simplex L.</title>
        <authorList>
            <person name="Tuo L."/>
        </authorList>
    </citation>
    <scope>NUCLEOTIDE SEQUENCE [LARGE SCALE GENOMIC DNA]</scope>
    <source>
        <strain evidence="20 21">N2SHLJ1</strain>
    </source>
</reference>
<feature type="domain" description="Histidine kinase" evidence="18">
    <location>
        <begin position="241"/>
        <end position="456"/>
    </location>
</feature>
<dbReference type="GO" id="GO:0005524">
    <property type="term" value="F:ATP binding"/>
    <property type="evidence" value="ECO:0007669"/>
    <property type="project" value="UniProtKB-KW"/>
</dbReference>
<dbReference type="Proteomes" id="UP000293142">
    <property type="component" value="Unassembled WGS sequence"/>
</dbReference>
<dbReference type="PANTHER" id="PTHR45528">
    <property type="entry name" value="SENSOR HISTIDINE KINASE CPXA"/>
    <property type="match status" value="1"/>
</dbReference>
<evidence type="ECO:0000259" key="18">
    <source>
        <dbReference type="PROSITE" id="PS50109"/>
    </source>
</evidence>
<sequence length="467" mass="51843">MRQTLYLRVVATFLAAVMFGLTAAGVVGTAFFRDRLNEDMQNELVQAGLQMSRMYTELGVRDAAGYFSAINALQEYDVVLYDSQTSFRSFAAAKADKEAGISGITSDMIDKVLAGSVYRSSGSKIDRVLVGIPLQSSGGMLALFMQPSQHRWNSGLQPLMYTTLITALAAGSLFIFIAARYLVKPLRAMTAATRRMARGDFEVDLEWRSRKDEIGELARSFEEMGEGLTKMEQMRQDFVSNVSHEIQTPLTSISGFSKALQNNTMPEQERIRYLEIIQTESERLSRLSENLLKLASLESEQHPFQPSTYALDEQLRHVVVACEPQWSGKRLTLDLSLPNVKIHADKDQLNQVWMNLLGNSIKFTPPGGGIRIQLEPAMSEIRVSISDNGIGITEADRERIFERFFKADRSRSSKTGGSGLGLAIVHKIVALHHGRIEVNSSPGTGTMFTVTLPGYSTFKPEPAKKHS</sequence>
<evidence type="ECO:0000256" key="8">
    <source>
        <dbReference type="ARBA" id="ARBA00022741"/>
    </source>
</evidence>
<keyword evidence="10" id="KW-0067">ATP-binding</keyword>
<evidence type="ECO:0000256" key="13">
    <source>
        <dbReference type="ARBA" id="ARBA00023026"/>
    </source>
</evidence>
<dbReference type="InterPro" id="IPR036890">
    <property type="entry name" value="HATPase_C_sf"/>
</dbReference>
<evidence type="ECO:0000256" key="16">
    <source>
        <dbReference type="ARBA" id="ARBA00040841"/>
    </source>
</evidence>
<dbReference type="InterPro" id="IPR003660">
    <property type="entry name" value="HAMP_dom"/>
</dbReference>
<dbReference type="Gene3D" id="1.10.287.130">
    <property type="match status" value="1"/>
</dbReference>
<dbReference type="Pfam" id="PF00512">
    <property type="entry name" value="HisKA"/>
    <property type="match status" value="1"/>
</dbReference>
<name>A0A4Q9DH82_9BACL</name>
<evidence type="ECO:0000256" key="9">
    <source>
        <dbReference type="ARBA" id="ARBA00022777"/>
    </source>
</evidence>
<dbReference type="PROSITE" id="PS50109">
    <property type="entry name" value="HIS_KIN"/>
    <property type="match status" value="1"/>
</dbReference>
<keyword evidence="7 17" id="KW-0812">Transmembrane</keyword>
<evidence type="ECO:0000313" key="21">
    <source>
        <dbReference type="Proteomes" id="UP000293142"/>
    </source>
</evidence>
<dbReference type="FunFam" id="1.10.287.130:FF:000001">
    <property type="entry name" value="Two-component sensor histidine kinase"/>
    <property type="match status" value="1"/>
</dbReference>
<evidence type="ECO:0000256" key="5">
    <source>
        <dbReference type="ARBA" id="ARBA00022553"/>
    </source>
</evidence>
<keyword evidence="11 17" id="KW-1133">Transmembrane helix</keyword>
<comment type="subcellular location">
    <subcellularLocation>
        <location evidence="2">Cell membrane</location>
        <topology evidence="2">Multi-pass membrane protein</topology>
    </subcellularLocation>
</comment>
<dbReference type="SMART" id="SM00304">
    <property type="entry name" value="HAMP"/>
    <property type="match status" value="1"/>
</dbReference>
<dbReference type="PANTHER" id="PTHR45528:SF11">
    <property type="entry name" value="HISTIDINE KINASE"/>
    <property type="match status" value="1"/>
</dbReference>
<evidence type="ECO:0000256" key="15">
    <source>
        <dbReference type="ARBA" id="ARBA00037219"/>
    </source>
</evidence>
<dbReference type="PRINTS" id="PR00344">
    <property type="entry name" value="BCTRLSENSOR"/>
</dbReference>
<accession>A0A4Q9DH82</accession>
<keyword evidence="13" id="KW-0843">Virulence</keyword>
<feature type="transmembrane region" description="Helical" evidence="17">
    <location>
        <begin position="159"/>
        <end position="183"/>
    </location>
</feature>
<protein>
    <recommendedName>
        <fullName evidence="16">Heme sensor protein HssS</fullName>
        <ecNumber evidence="3">2.7.13.3</ecNumber>
    </recommendedName>
</protein>
<dbReference type="Pfam" id="PF02518">
    <property type="entry name" value="HATPase_c"/>
    <property type="match status" value="1"/>
</dbReference>
<evidence type="ECO:0000259" key="19">
    <source>
        <dbReference type="PROSITE" id="PS50885"/>
    </source>
</evidence>
<evidence type="ECO:0000256" key="1">
    <source>
        <dbReference type="ARBA" id="ARBA00000085"/>
    </source>
</evidence>
<dbReference type="SMART" id="SM00387">
    <property type="entry name" value="HATPase_c"/>
    <property type="match status" value="1"/>
</dbReference>
<dbReference type="OrthoDB" id="9813151at2"/>
<evidence type="ECO:0000256" key="11">
    <source>
        <dbReference type="ARBA" id="ARBA00022989"/>
    </source>
</evidence>
<organism evidence="20 21">
    <name type="scientific">Paenibacillus thalictri</name>
    <dbReference type="NCBI Taxonomy" id="2527873"/>
    <lineage>
        <taxon>Bacteria</taxon>
        <taxon>Bacillati</taxon>
        <taxon>Bacillota</taxon>
        <taxon>Bacilli</taxon>
        <taxon>Bacillales</taxon>
        <taxon>Paenibacillaceae</taxon>
        <taxon>Paenibacillus</taxon>
    </lineage>
</organism>
<dbReference type="SMART" id="SM00388">
    <property type="entry name" value="HisKA"/>
    <property type="match status" value="1"/>
</dbReference>
<comment type="catalytic activity">
    <reaction evidence="1">
        <text>ATP + protein L-histidine = ADP + protein N-phospho-L-histidine.</text>
        <dbReference type="EC" id="2.7.13.3"/>
    </reaction>
</comment>
<evidence type="ECO:0000256" key="12">
    <source>
        <dbReference type="ARBA" id="ARBA00023012"/>
    </source>
</evidence>
<evidence type="ECO:0000256" key="3">
    <source>
        <dbReference type="ARBA" id="ARBA00012438"/>
    </source>
</evidence>
<dbReference type="InterPro" id="IPR050398">
    <property type="entry name" value="HssS/ArlS-like"/>
</dbReference>
<keyword evidence="12" id="KW-0902">Two-component regulatory system</keyword>
<evidence type="ECO:0000313" key="20">
    <source>
        <dbReference type="EMBL" id="TBL70781.1"/>
    </source>
</evidence>
<dbReference type="AlphaFoldDB" id="A0A4Q9DH82"/>
<feature type="domain" description="HAMP" evidence="19">
    <location>
        <begin position="180"/>
        <end position="233"/>
    </location>
</feature>
<dbReference type="PROSITE" id="PS50885">
    <property type="entry name" value="HAMP"/>
    <property type="match status" value="1"/>
</dbReference>
<keyword evidence="4" id="KW-1003">Cell membrane</keyword>
<dbReference type="RefSeq" id="WP_131017720.1">
    <property type="nucleotide sequence ID" value="NZ_SIRE01000030.1"/>
</dbReference>
<dbReference type="InterPro" id="IPR003661">
    <property type="entry name" value="HisK_dim/P_dom"/>
</dbReference>
<dbReference type="EMBL" id="SIRE01000030">
    <property type="protein sequence ID" value="TBL70781.1"/>
    <property type="molecule type" value="Genomic_DNA"/>
</dbReference>